<reference evidence="3 4" key="1">
    <citation type="submission" date="2020-08" db="EMBL/GenBank/DDBJ databases">
        <title>A novel species.</title>
        <authorList>
            <person name="Gao J."/>
        </authorList>
    </citation>
    <scope>NUCLEOTIDE SEQUENCE [LARGE SCALE GENOMIC DNA]</scope>
    <source>
        <strain evidence="3 4">CRXT-G-22</strain>
    </source>
</reference>
<gene>
    <name evidence="3" type="ORF">IAG44_39570</name>
</gene>
<dbReference type="RefSeq" id="WP_187751849.1">
    <property type="nucleotide sequence ID" value="NZ_CP060828.1"/>
</dbReference>
<dbReference type="AlphaFoldDB" id="A0A7H0IQ60"/>
<feature type="compositionally biased region" description="Gly residues" evidence="1">
    <location>
        <begin position="161"/>
        <end position="178"/>
    </location>
</feature>
<organism evidence="3 4">
    <name type="scientific">Streptomyces roseirectus</name>
    <dbReference type="NCBI Taxonomy" id="2768066"/>
    <lineage>
        <taxon>Bacteria</taxon>
        <taxon>Bacillati</taxon>
        <taxon>Actinomycetota</taxon>
        <taxon>Actinomycetes</taxon>
        <taxon>Kitasatosporales</taxon>
        <taxon>Streptomycetaceae</taxon>
        <taxon>Streptomyces</taxon>
    </lineage>
</organism>
<evidence type="ECO:0000313" key="4">
    <source>
        <dbReference type="Proteomes" id="UP000516052"/>
    </source>
</evidence>
<name>A0A7H0IQ60_9ACTN</name>
<accession>A0A7H0IQ60</accession>
<sequence length="482" mass="51297">MRHNTHKQSRRTRQAIAATAGLAVAAGGLVAFNVYASAHESGAAATKPAQVLAAGAASTISCPDVGARLTSVPDQARAQVDRELALLDQQVSEAYQRLRSSARAIQQDSDFADNAIMGPLKDKRFAAIDRIAIAIGRSGTRPQGLEALAACTLRVVGSGPGQGQGNGAGQGGDAGQRGNGPVASDFVDITAVRPNVRNPPRLRGASRGLFTTRCGVNKNKLYNSDNIIVAPGVANGAHHTHDYVGNQDNDAFTTNEEFAAAATSCRNQGDKSTYYWPVLRLQDGTREFDAQRLGGGAEGNTGRILTASEVTLNFVGNPRGKVVAMPKFLRIITGDAKAFTNGTANANASWSCTGFENRQLTDKYPVCPRGSSLVRTSRFQSCWDGRSVDSANHRAHVAFADPRTGACPAGFKAVPQLVQRLVYDVAPPSLGDNGKSSPFYAVDGFPEQMHKPITDHGDFINVFDERLMRRMVKCINTGQKCQ</sequence>
<dbReference type="Proteomes" id="UP000516052">
    <property type="component" value="Chromosome"/>
</dbReference>
<dbReference type="PANTHER" id="PTHR43662:SF3">
    <property type="entry name" value="DOMAIN PROTEIN, PUTATIVE (AFU_ORTHOLOGUE AFUA_6G11970)-RELATED"/>
    <property type="match status" value="1"/>
</dbReference>
<proteinExistence type="predicted"/>
<feature type="domain" description="DUF1996" evidence="2">
    <location>
        <begin position="228"/>
        <end position="461"/>
    </location>
</feature>
<evidence type="ECO:0000256" key="1">
    <source>
        <dbReference type="SAM" id="MobiDB-lite"/>
    </source>
</evidence>
<dbReference type="Pfam" id="PF09362">
    <property type="entry name" value="DUF1996"/>
    <property type="match status" value="1"/>
</dbReference>
<dbReference type="KEGG" id="sroi:IAG44_39570"/>
<evidence type="ECO:0000259" key="2">
    <source>
        <dbReference type="Pfam" id="PF09362"/>
    </source>
</evidence>
<keyword evidence="4" id="KW-1185">Reference proteome</keyword>
<feature type="region of interest" description="Disordered" evidence="1">
    <location>
        <begin position="161"/>
        <end position="183"/>
    </location>
</feature>
<dbReference type="PANTHER" id="PTHR43662">
    <property type="match status" value="1"/>
</dbReference>
<evidence type="ECO:0000313" key="3">
    <source>
        <dbReference type="EMBL" id="QNP74926.1"/>
    </source>
</evidence>
<protein>
    <submittedName>
        <fullName evidence="3">DUF1996 domain-containing protein</fullName>
    </submittedName>
</protein>
<dbReference type="InterPro" id="IPR018535">
    <property type="entry name" value="DUF1996"/>
</dbReference>
<dbReference type="EMBL" id="CP060828">
    <property type="protein sequence ID" value="QNP74926.1"/>
    <property type="molecule type" value="Genomic_DNA"/>
</dbReference>